<dbReference type="GO" id="GO:0046872">
    <property type="term" value="F:metal ion binding"/>
    <property type="evidence" value="ECO:0007669"/>
    <property type="project" value="UniProtKB-KW"/>
</dbReference>
<dbReference type="Gene3D" id="3.90.180.10">
    <property type="entry name" value="Medium-chain alcohol dehydrogenases, catalytic domain"/>
    <property type="match status" value="1"/>
</dbReference>
<evidence type="ECO:0000256" key="2">
    <source>
        <dbReference type="ARBA" id="ARBA00022833"/>
    </source>
</evidence>
<evidence type="ECO:0000256" key="3">
    <source>
        <dbReference type="ARBA" id="ARBA00023002"/>
    </source>
</evidence>
<sequence length="322" mass="34579">MKAVVVDQIGDFRLADIPRPEPGPGEVLIKTAVTGLCRTDLKIIEVGHRDLVLPRVPGEEVVGTVCALGPDVDSGLMGKRVYVYPGTSCGTCRPCQQGAGNLCTGMQIMGFHRDGGFAEYVAAPVASIMEIPKNCSFDQAVTAEPLSCCLNALELSELQAGERVGIWGGGPAGAFLAQAAKALGANATVIEPHEARHRYHEQVLSSPGEERFDVAVVAVGAVQPYHEAIERLNPRGRLMIFSGLAKDAAQQPIDLNSLHYMEQKIIGAYGCSYRHGQQALELISSGKVQVENLISHRMQLDELGQALDLVRNRAGMKILLYP</sequence>
<dbReference type="Gene3D" id="3.40.50.720">
    <property type="entry name" value="NAD(P)-binding Rossmann-like Domain"/>
    <property type="match status" value="1"/>
</dbReference>
<proteinExistence type="predicted"/>
<dbReference type="SUPFAM" id="SSF51735">
    <property type="entry name" value="NAD(P)-binding Rossmann-fold domains"/>
    <property type="match status" value="1"/>
</dbReference>
<keyword evidence="3" id="KW-0560">Oxidoreductase</keyword>
<feature type="domain" description="Enoyl reductase (ER)" evidence="4">
    <location>
        <begin position="7"/>
        <end position="320"/>
    </location>
</feature>
<dbReference type="AlphaFoldDB" id="A0AAU8LVG3"/>
<protein>
    <submittedName>
        <fullName evidence="5">Alcohol dehydrogenase catalytic domain-containing protein</fullName>
    </submittedName>
</protein>
<dbReference type="PANTHER" id="PTHR43401">
    <property type="entry name" value="L-THREONINE 3-DEHYDROGENASE"/>
    <property type="match status" value="1"/>
</dbReference>
<reference evidence="5" key="1">
    <citation type="journal article" date="2024" name="Syst. Appl. Microbiol.">
        <title>First single-strain enrichments of Electrothrix cable bacteria, description of E. aestuarii sp. nov. and E. rattekaaiensis sp. nov., and proposal of a cable bacteria taxonomy following the rules of the SeqCode.</title>
        <authorList>
            <person name="Plum-Jensen L.E."/>
            <person name="Schramm A."/>
            <person name="Marshall I.P.G."/>
        </authorList>
    </citation>
    <scope>NUCLEOTIDE SEQUENCE</scope>
    <source>
        <strain evidence="5">Rat1</strain>
    </source>
</reference>
<dbReference type="GO" id="GO:0016491">
    <property type="term" value="F:oxidoreductase activity"/>
    <property type="evidence" value="ECO:0007669"/>
    <property type="project" value="UniProtKB-KW"/>
</dbReference>
<dbReference type="PANTHER" id="PTHR43401:SF2">
    <property type="entry name" value="L-THREONINE 3-DEHYDROGENASE"/>
    <property type="match status" value="1"/>
</dbReference>
<evidence type="ECO:0000256" key="1">
    <source>
        <dbReference type="ARBA" id="ARBA00022723"/>
    </source>
</evidence>
<evidence type="ECO:0000313" key="5">
    <source>
        <dbReference type="EMBL" id="XCN73204.1"/>
    </source>
</evidence>
<dbReference type="Pfam" id="PF00107">
    <property type="entry name" value="ADH_zinc_N"/>
    <property type="match status" value="1"/>
</dbReference>
<dbReference type="EMBL" id="CP159373">
    <property type="protein sequence ID" value="XCN73204.1"/>
    <property type="molecule type" value="Genomic_DNA"/>
</dbReference>
<dbReference type="KEGG" id="eaj:Q3M24_00115"/>
<dbReference type="InterPro" id="IPR036291">
    <property type="entry name" value="NAD(P)-bd_dom_sf"/>
</dbReference>
<dbReference type="InterPro" id="IPR011032">
    <property type="entry name" value="GroES-like_sf"/>
</dbReference>
<name>A0AAU8LVG3_9BACT</name>
<dbReference type="InterPro" id="IPR020843">
    <property type="entry name" value="ER"/>
</dbReference>
<dbReference type="InterPro" id="IPR013149">
    <property type="entry name" value="ADH-like_C"/>
</dbReference>
<evidence type="ECO:0000259" key="4">
    <source>
        <dbReference type="SMART" id="SM00829"/>
    </source>
</evidence>
<organism evidence="5">
    <name type="scientific">Candidatus Electrothrix aestuarii</name>
    <dbReference type="NCBI Taxonomy" id="3062594"/>
    <lineage>
        <taxon>Bacteria</taxon>
        <taxon>Pseudomonadati</taxon>
        <taxon>Thermodesulfobacteriota</taxon>
        <taxon>Desulfobulbia</taxon>
        <taxon>Desulfobulbales</taxon>
        <taxon>Desulfobulbaceae</taxon>
        <taxon>Candidatus Electrothrix</taxon>
    </lineage>
</organism>
<dbReference type="InterPro" id="IPR013154">
    <property type="entry name" value="ADH-like_N"/>
</dbReference>
<dbReference type="Pfam" id="PF08240">
    <property type="entry name" value="ADH_N"/>
    <property type="match status" value="1"/>
</dbReference>
<gene>
    <name evidence="5" type="ORF">Q3M24_00115</name>
</gene>
<reference evidence="5" key="2">
    <citation type="submission" date="2024-06" db="EMBL/GenBank/DDBJ databases">
        <authorList>
            <person name="Plum-Jensen L.E."/>
            <person name="Schramm A."/>
            <person name="Marshall I.P.G."/>
        </authorList>
    </citation>
    <scope>NUCLEOTIDE SEQUENCE</scope>
    <source>
        <strain evidence="5">Rat1</strain>
    </source>
</reference>
<accession>A0AAU8LVG3</accession>
<keyword evidence="2" id="KW-0862">Zinc</keyword>
<dbReference type="SUPFAM" id="SSF50129">
    <property type="entry name" value="GroES-like"/>
    <property type="match status" value="1"/>
</dbReference>
<dbReference type="InterPro" id="IPR050129">
    <property type="entry name" value="Zn_alcohol_dh"/>
</dbReference>
<keyword evidence="1" id="KW-0479">Metal-binding</keyword>
<dbReference type="SMART" id="SM00829">
    <property type="entry name" value="PKS_ER"/>
    <property type="match status" value="1"/>
</dbReference>